<evidence type="ECO:0000313" key="4">
    <source>
        <dbReference type="Proteomes" id="UP000697998"/>
    </source>
</evidence>
<organism evidence="3 4">
    <name type="scientific">Candidatus Accumulibacter proximus</name>
    <dbReference type="NCBI Taxonomy" id="2954385"/>
    <lineage>
        <taxon>Bacteria</taxon>
        <taxon>Pseudomonadati</taxon>
        <taxon>Pseudomonadota</taxon>
        <taxon>Betaproteobacteria</taxon>
        <taxon>Candidatus Accumulibacter</taxon>
    </lineage>
</organism>
<keyword evidence="1" id="KW-0472">Membrane</keyword>
<reference evidence="3 4" key="1">
    <citation type="submission" date="2020-10" db="EMBL/GenBank/DDBJ databases">
        <title>Connecting structure to function with the recovery of over 1000 high-quality activated sludge metagenome-assembled genomes encoding full-length rRNA genes using long-read sequencing.</title>
        <authorList>
            <person name="Singleton C.M."/>
            <person name="Petriglieri F."/>
            <person name="Kristensen J.M."/>
            <person name="Kirkegaard R.H."/>
            <person name="Michaelsen T.Y."/>
            <person name="Andersen M.H."/>
            <person name="Karst S.M."/>
            <person name="Dueholm M.S."/>
            <person name="Nielsen P.H."/>
            <person name="Albertsen M."/>
        </authorList>
    </citation>
    <scope>NUCLEOTIDE SEQUENCE [LARGE SCALE GENOMIC DNA]</scope>
    <source>
        <strain evidence="3">EsbW_18-Q3-R4-48_BATAC.285</strain>
    </source>
</reference>
<dbReference type="PROSITE" id="PS51257">
    <property type="entry name" value="PROKAR_LIPOPROTEIN"/>
    <property type="match status" value="1"/>
</dbReference>
<keyword evidence="2" id="KW-0732">Signal</keyword>
<feature type="chain" id="PRO_5036944196" description="Lipoprotein" evidence="2">
    <location>
        <begin position="25"/>
        <end position="116"/>
    </location>
</feature>
<protein>
    <recommendedName>
        <fullName evidence="5">Lipoprotein</fullName>
    </recommendedName>
</protein>
<evidence type="ECO:0000256" key="2">
    <source>
        <dbReference type="SAM" id="SignalP"/>
    </source>
</evidence>
<gene>
    <name evidence="3" type="ORF">IPJ27_23385</name>
</gene>
<comment type="caution">
    <text evidence="3">The sequence shown here is derived from an EMBL/GenBank/DDBJ whole genome shotgun (WGS) entry which is preliminary data.</text>
</comment>
<dbReference type="AlphaFoldDB" id="A0A935UJ91"/>
<evidence type="ECO:0000313" key="3">
    <source>
        <dbReference type="EMBL" id="MBK7677450.1"/>
    </source>
</evidence>
<evidence type="ECO:0000256" key="1">
    <source>
        <dbReference type="SAM" id="Phobius"/>
    </source>
</evidence>
<name>A0A935UJ91_9PROT</name>
<sequence>MKTTIAPICLVLSLALGCSTPAVADHGRYGSYRGGHYAAPRHHHHPGHYSRDRWVAPAAVLALTGIAAGVAAATYYVPPPVYVVPPPVYVAPPPRQIYVVPAQPVYAPAPGRYWGY</sequence>
<proteinExistence type="predicted"/>
<dbReference type="EMBL" id="JADJMH010000037">
    <property type="protein sequence ID" value="MBK7677450.1"/>
    <property type="molecule type" value="Genomic_DNA"/>
</dbReference>
<evidence type="ECO:0008006" key="5">
    <source>
        <dbReference type="Google" id="ProtNLM"/>
    </source>
</evidence>
<accession>A0A935UJ91</accession>
<keyword evidence="1" id="KW-1133">Transmembrane helix</keyword>
<feature type="signal peptide" evidence="2">
    <location>
        <begin position="1"/>
        <end position="24"/>
    </location>
</feature>
<dbReference type="Proteomes" id="UP000697998">
    <property type="component" value="Unassembled WGS sequence"/>
</dbReference>
<keyword evidence="1" id="KW-0812">Transmembrane</keyword>
<feature type="transmembrane region" description="Helical" evidence="1">
    <location>
        <begin position="54"/>
        <end position="77"/>
    </location>
</feature>